<comment type="caution">
    <text evidence="3">The sequence shown here is derived from an EMBL/GenBank/DDBJ whole genome shotgun (WGS) entry which is preliminary data.</text>
</comment>
<sequence length="119" mass="13641">MDGDLFFLFLEILLRRVFGGDEDFGGVHFFDNHLSLRFITSPSSTNPPPPPASSPPPSAPRPVLENPFNVAQIYLPRHRRRRPVSGPSPLPNRTIFRLWSIRCSRLRCSDHTRPVVFMF</sequence>
<organism evidence="3 4">
    <name type="scientific">Acorus calamus</name>
    <name type="common">Sweet flag</name>
    <dbReference type="NCBI Taxonomy" id="4465"/>
    <lineage>
        <taxon>Eukaryota</taxon>
        <taxon>Viridiplantae</taxon>
        <taxon>Streptophyta</taxon>
        <taxon>Embryophyta</taxon>
        <taxon>Tracheophyta</taxon>
        <taxon>Spermatophyta</taxon>
        <taxon>Magnoliopsida</taxon>
        <taxon>Liliopsida</taxon>
        <taxon>Acoraceae</taxon>
        <taxon>Acorus</taxon>
    </lineage>
</organism>
<keyword evidence="2" id="KW-0732">Signal</keyword>
<accession>A0AAV9EP70</accession>
<proteinExistence type="predicted"/>
<evidence type="ECO:0000256" key="2">
    <source>
        <dbReference type="SAM" id="SignalP"/>
    </source>
</evidence>
<name>A0AAV9EP70_ACOCL</name>
<dbReference type="AlphaFoldDB" id="A0AAV9EP70"/>
<evidence type="ECO:0000313" key="3">
    <source>
        <dbReference type="EMBL" id="KAK1315326.1"/>
    </source>
</evidence>
<reference evidence="3" key="1">
    <citation type="journal article" date="2023" name="Nat. Commun.">
        <title>Diploid and tetraploid genomes of Acorus and the evolution of monocots.</title>
        <authorList>
            <person name="Ma L."/>
            <person name="Liu K.W."/>
            <person name="Li Z."/>
            <person name="Hsiao Y.Y."/>
            <person name="Qi Y."/>
            <person name="Fu T."/>
            <person name="Tang G.D."/>
            <person name="Zhang D."/>
            <person name="Sun W.H."/>
            <person name="Liu D.K."/>
            <person name="Li Y."/>
            <person name="Chen G.Z."/>
            <person name="Liu X.D."/>
            <person name="Liao X.Y."/>
            <person name="Jiang Y.T."/>
            <person name="Yu X."/>
            <person name="Hao Y."/>
            <person name="Huang J."/>
            <person name="Zhao X.W."/>
            <person name="Ke S."/>
            <person name="Chen Y.Y."/>
            <person name="Wu W.L."/>
            <person name="Hsu J.L."/>
            <person name="Lin Y.F."/>
            <person name="Huang M.D."/>
            <person name="Li C.Y."/>
            <person name="Huang L."/>
            <person name="Wang Z.W."/>
            <person name="Zhao X."/>
            <person name="Zhong W.Y."/>
            <person name="Peng D.H."/>
            <person name="Ahmad S."/>
            <person name="Lan S."/>
            <person name="Zhang J.S."/>
            <person name="Tsai W.C."/>
            <person name="Van de Peer Y."/>
            <person name="Liu Z.J."/>
        </authorList>
    </citation>
    <scope>NUCLEOTIDE SEQUENCE</scope>
    <source>
        <strain evidence="3">CP</strain>
    </source>
</reference>
<dbReference type="EMBL" id="JAUJYO010000006">
    <property type="protein sequence ID" value="KAK1315326.1"/>
    <property type="molecule type" value="Genomic_DNA"/>
</dbReference>
<feature type="signal peptide" evidence="2">
    <location>
        <begin position="1"/>
        <end position="19"/>
    </location>
</feature>
<feature type="compositionally biased region" description="Pro residues" evidence="1">
    <location>
        <begin position="45"/>
        <end position="60"/>
    </location>
</feature>
<reference evidence="3" key="2">
    <citation type="submission" date="2023-06" db="EMBL/GenBank/DDBJ databases">
        <authorList>
            <person name="Ma L."/>
            <person name="Liu K.-W."/>
            <person name="Li Z."/>
            <person name="Hsiao Y.-Y."/>
            <person name="Qi Y."/>
            <person name="Fu T."/>
            <person name="Tang G."/>
            <person name="Zhang D."/>
            <person name="Sun W.-H."/>
            <person name="Liu D.-K."/>
            <person name="Li Y."/>
            <person name="Chen G.-Z."/>
            <person name="Liu X.-D."/>
            <person name="Liao X.-Y."/>
            <person name="Jiang Y.-T."/>
            <person name="Yu X."/>
            <person name="Hao Y."/>
            <person name="Huang J."/>
            <person name="Zhao X.-W."/>
            <person name="Ke S."/>
            <person name="Chen Y.-Y."/>
            <person name="Wu W.-L."/>
            <person name="Hsu J.-L."/>
            <person name="Lin Y.-F."/>
            <person name="Huang M.-D."/>
            <person name="Li C.-Y."/>
            <person name="Huang L."/>
            <person name="Wang Z.-W."/>
            <person name="Zhao X."/>
            <person name="Zhong W.-Y."/>
            <person name="Peng D.-H."/>
            <person name="Ahmad S."/>
            <person name="Lan S."/>
            <person name="Zhang J.-S."/>
            <person name="Tsai W.-C."/>
            <person name="Van De Peer Y."/>
            <person name="Liu Z.-J."/>
        </authorList>
    </citation>
    <scope>NUCLEOTIDE SEQUENCE</scope>
    <source>
        <strain evidence="3">CP</strain>
        <tissue evidence="3">Leaves</tissue>
    </source>
</reference>
<protein>
    <submittedName>
        <fullName evidence="3">Uncharacterized protein</fullName>
    </submittedName>
</protein>
<gene>
    <name evidence="3" type="ORF">QJS10_CPA06g01624</name>
</gene>
<evidence type="ECO:0000256" key="1">
    <source>
        <dbReference type="SAM" id="MobiDB-lite"/>
    </source>
</evidence>
<keyword evidence="4" id="KW-1185">Reference proteome</keyword>
<dbReference type="Proteomes" id="UP001180020">
    <property type="component" value="Unassembled WGS sequence"/>
</dbReference>
<feature type="chain" id="PRO_5043664628" evidence="2">
    <location>
        <begin position="20"/>
        <end position="119"/>
    </location>
</feature>
<feature type="region of interest" description="Disordered" evidence="1">
    <location>
        <begin position="41"/>
        <end position="64"/>
    </location>
</feature>
<evidence type="ECO:0000313" key="4">
    <source>
        <dbReference type="Proteomes" id="UP001180020"/>
    </source>
</evidence>